<evidence type="ECO:0000313" key="3">
    <source>
        <dbReference type="Proteomes" id="UP001314229"/>
    </source>
</evidence>
<organism evidence="2 3">
    <name type="scientific">Scomber scombrus</name>
    <name type="common">Atlantic mackerel</name>
    <name type="synonym">Scomber vernalis</name>
    <dbReference type="NCBI Taxonomy" id="13677"/>
    <lineage>
        <taxon>Eukaryota</taxon>
        <taxon>Metazoa</taxon>
        <taxon>Chordata</taxon>
        <taxon>Craniata</taxon>
        <taxon>Vertebrata</taxon>
        <taxon>Euteleostomi</taxon>
        <taxon>Actinopterygii</taxon>
        <taxon>Neopterygii</taxon>
        <taxon>Teleostei</taxon>
        <taxon>Neoteleostei</taxon>
        <taxon>Acanthomorphata</taxon>
        <taxon>Pelagiaria</taxon>
        <taxon>Scombriformes</taxon>
        <taxon>Scombridae</taxon>
        <taxon>Scomber</taxon>
    </lineage>
</organism>
<sequence>MRVKLKAHLRIFYQTFFKTIKDFFLNPQLFRHRRLEQVKTRFRDQQPAEVKSASDNIQVLSGSLSNTREVPPY</sequence>
<reference evidence="2 3" key="1">
    <citation type="submission" date="2024-01" db="EMBL/GenBank/DDBJ databases">
        <authorList>
            <person name="Alioto T."/>
            <person name="Alioto T."/>
            <person name="Gomez Garrido J."/>
        </authorList>
    </citation>
    <scope>NUCLEOTIDE SEQUENCE [LARGE SCALE GENOMIC DNA]</scope>
</reference>
<evidence type="ECO:0000256" key="1">
    <source>
        <dbReference type="SAM" id="MobiDB-lite"/>
    </source>
</evidence>
<dbReference type="EMBL" id="CAWUFR010000078">
    <property type="protein sequence ID" value="CAK6965028.1"/>
    <property type="molecule type" value="Genomic_DNA"/>
</dbReference>
<evidence type="ECO:0000313" key="2">
    <source>
        <dbReference type="EMBL" id="CAK6965028.1"/>
    </source>
</evidence>
<feature type="region of interest" description="Disordered" evidence="1">
    <location>
        <begin position="46"/>
        <end position="73"/>
    </location>
</feature>
<feature type="compositionally biased region" description="Polar residues" evidence="1">
    <location>
        <begin position="53"/>
        <end position="73"/>
    </location>
</feature>
<accession>A0AAV1P172</accession>
<gene>
    <name evidence="2" type="ORF">FSCOSCO3_A024963</name>
</gene>
<dbReference type="AlphaFoldDB" id="A0AAV1P172"/>
<keyword evidence="3" id="KW-1185">Reference proteome</keyword>
<proteinExistence type="predicted"/>
<name>A0AAV1P172_SCOSC</name>
<comment type="caution">
    <text evidence="2">The sequence shown here is derived from an EMBL/GenBank/DDBJ whole genome shotgun (WGS) entry which is preliminary data.</text>
</comment>
<protein>
    <submittedName>
        <fullName evidence="2">Uncharacterized protein</fullName>
    </submittedName>
</protein>
<dbReference type="Proteomes" id="UP001314229">
    <property type="component" value="Unassembled WGS sequence"/>
</dbReference>